<dbReference type="STRING" id="1073327.SAMN04488108_0261"/>
<dbReference type="EMBL" id="FRXN01000001">
    <property type="protein sequence ID" value="SHO59630.1"/>
    <property type="molecule type" value="Genomic_DNA"/>
</dbReference>
<evidence type="ECO:0000313" key="8">
    <source>
        <dbReference type="EMBL" id="SHO59630.1"/>
    </source>
</evidence>
<dbReference type="OrthoDB" id="654853at2"/>
<evidence type="ECO:0000256" key="5">
    <source>
        <dbReference type="ARBA" id="ARBA00022692"/>
    </source>
</evidence>
<dbReference type="SUPFAM" id="SSF56954">
    <property type="entry name" value="Outer membrane efflux proteins (OEP)"/>
    <property type="match status" value="1"/>
</dbReference>
<dbReference type="GO" id="GO:0015288">
    <property type="term" value="F:porin activity"/>
    <property type="evidence" value="ECO:0007669"/>
    <property type="project" value="TreeGrafter"/>
</dbReference>
<dbReference type="InterPro" id="IPR003423">
    <property type="entry name" value="OMP_efflux"/>
</dbReference>
<dbReference type="PANTHER" id="PTHR30026">
    <property type="entry name" value="OUTER MEMBRANE PROTEIN TOLC"/>
    <property type="match status" value="1"/>
</dbReference>
<keyword evidence="3" id="KW-0813">Transport</keyword>
<keyword evidence="4" id="KW-1134">Transmembrane beta strand</keyword>
<proteinExistence type="inferred from homology"/>
<dbReference type="PANTHER" id="PTHR30026:SF20">
    <property type="entry name" value="OUTER MEMBRANE PROTEIN TOLC"/>
    <property type="match status" value="1"/>
</dbReference>
<sequence length="459" mass="50884">MRKLLLVLIAIGWIGSGLQAQETLTLQEALSLAVSNYGSITSKEHYAQSFQLLSDQARRDYLPNFNLGAQQTYGTVNGQLGPMYGFGLNAASSGLPRDSQTWEAAFGALYLANVNWNVFAFGRSNRKIALANSRAIEGEGDLQQEVFQHKVKVASAYLNLLAAHQLTESFEKNLERAETFQQIVKTRARNGLIPGADSSQADAELSNAKIAWTNALNRKQEAQNLLTILTGTTIGEFVPDTLFVSQFPRVVDPRETLSSHPTLAWRQQRIITGEQQRAYISTLKFPALTLVGVFQSRASGFGSNFNQDPTDYSHDYLQGVKPTRSNYLFGFGLTWNLTDLLRISKQTSAQNEVVLGLQKEYDQAYLELSQNASLAKTKMENAISNALEAPIQVKAATEAYQRQVVMYENGLSDLVNVTQALYLLIRAETDQAIAQNNVWQALLYQSAAVGDFDIFENEL</sequence>
<dbReference type="AlphaFoldDB" id="A0A1M7Z4B8"/>
<evidence type="ECO:0000256" key="2">
    <source>
        <dbReference type="ARBA" id="ARBA00007613"/>
    </source>
</evidence>
<dbReference type="InterPro" id="IPR051906">
    <property type="entry name" value="TolC-like"/>
</dbReference>
<dbReference type="RefSeq" id="WP_073569946.1">
    <property type="nucleotide sequence ID" value="NZ_FRXN01000001.1"/>
</dbReference>
<dbReference type="GO" id="GO:0009279">
    <property type="term" value="C:cell outer membrane"/>
    <property type="evidence" value="ECO:0007669"/>
    <property type="project" value="UniProtKB-SubCell"/>
</dbReference>
<comment type="similarity">
    <text evidence="2">Belongs to the outer membrane factor (OMF) (TC 1.B.17) family.</text>
</comment>
<evidence type="ECO:0000256" key="6">
    <source>
        <dbReference type="ARBA" id="ARBA00023136"/>
    </source>
</evidence>
<evidence type="ECO:0000313" key="9">
    <source>
        <dbReference type="Proteomes" id="UP000184609"/>
    </source>
</evidence>
<keyword evidence="9" id="KW-1185">Reference proteome</keyword>
<keyword evidence="5" id="KW-0812">Transmembrane</keyword>
<dbReference type="GO" id="GO:0015562">
    <property type="term" value="F:efflux transmembrane transporter activity"/>
    <property type="evidence" value="ECO:0007669"/>
    <property type="project" value="InterPro"/>
</dbReference>
<keyword evidence="6" id="KW-0472">Membrane</keyword>
<gene>
    <name evidence="8" type="ORF">SAMN04488108_0261</name>
</gene>
<comment type="subcellular location">
    <subcellularLocation>
        <location evidence="1">Cell outer membrane</location>
    </subcellularLocation>
</comment>
<accession>A0A1M7Z4B8</accession>
<name>A0A1M7Z4B8_9BACT</name>
<keyword evidence="7" id="KW-0998">Cell outer membrane</keyword>
<organism evidence="8 9">
    <name type="scientific">Algoriphagus zhangzhouensis</name>
    <dbReference type="NCBI Taxonomy" id="1073327"/>
    <lineage>
        <taxon>Bacteria</taxon>
        <taxon>Pseudomonadati</taxon>
        <taxon>Bacteroidota</taxon>
        <taxon>Cytophagia</taxon>
        <taxon>Cytophagales</taxon>
        <taxon>Cyclobacteriaceae</taxon>
        <taxon>Algoriphagus</taxon>
    </lineage>
</organism>
<dbReference type="GO" id="GO:1990281">
    <property type="term" value="C:efflux pump complex"/>
    <property type="evidence" value="ECO:0007669"/>
    <property type="project" value="TreeGrafter"/>
</dbReference>
<evidence type="ECO:0000256" key="4">
    <source>
        <dbReference type="ARBA" id="ARBA00022452"/>
    </source>
</evidence>
<reference evidence="9" key="1">
    <citation type="submission" date="2016-12" db="EMBL/GenBank/DDBJ databases">
        <authorList>
            <person name="Varghese N."/>
            <person name="Submissions S."/>
        </authorList>
    </citation>
    <scope>NUCLEOTIDE SEQUENCE [LARGE SCALE GENOMIC DNA]</scope>
    <source>
        <strain evidence="9">DSM 25035</strain>
    </source>
</reference>
<evidence type="ECO:0000256" key="1">
    <source>
        <dbReference type="ARBA" id="ARBA00004442"/>
    </source>
</evidence>
<dbReference type="Pfam" id="PF02321">
    <property type="entry name" value="OEP"/>
    <property type="match status" value="1"/>
</dbReference>
<dbReference type="Gene3D" id="1.20.1600.10">
    <property type="entry name" value="Outer membrane efflux proteins (OEP)"/>
    <property type="match status" value="1"/>
</dbReference>
<evidence type="ECO:0000256" key="3">
    <source>
        <dbReference type="ARBA" id="ARBA00022448"/>
    </source>
</evidence>
<evidence type="ECO:0000256" key="7">
    <source>
        <dbReference type="ARBA" id="ARBA00023237"/>
    </source>
</evidence>
<dbReference type="Proteomes" id="UP000184609">
    <property type="component" value="Unassembled WGS sequence"/>
</dbReference>
<protein>
    <submittedName>
        <fullName evidence="8">Outer membrane protein TolC</fullName>
    </submittedName>
</protein>